<reference evidence="16 17" key="1">
    <citation type="submission" date="2012-06" db="EMBL/GenBank/DDBJ databases">
        <title>Complete genome of Terriglobus roseus DSM 18391.</title>
        <authorList>
            <consortium name="US DOE Joint Genome Institute (JGI-PGF)"/>
            <person name="Lucas S."/>
            <person name="Copeland A."/>
            <person name="Lapidus A."/>
            <person name="Glavina del Rio T."/>
            <person name="Dalin E."/>
            <person name="Tice H."/>
            <person name="Bruce D."/>
            <person name="Goodwin L."/>
            <person name="Pitluck S."/>
            <person name="Peters L."/>
            <person name="Mikhailova N."/>
            <person name="Munk A.C.C."/>
            <person name="Kyrpides N."/>
            <person name="Mavromatis K."/>
            <person name="Ivanova N."/>
            <person name="Brettin T."/>
            <person name="Detter J.C."/>
            <person name="Han C."/>
            <person name="Larimer F."/>
            <person name="Land M."/>
            <person name="Hauser L."/>
            <person name="Markowitz V."/>
            <person name="Cheng J.-F."/>
            <person name="Hugenholtz P."/>
            <person name="Woyke T."/>
            <person name="Wu D."/>
            <person name="Brambilla E."/>
            <person name="Klenk H.-P."/>
            <person name="Eisen J.A."/>
        </authorList>
    </citation>
    <scope>NUCLEOTIDE SEQUENCE [LARGE SCALE GENOMIC DNA]</scope>
    <source>
        <strain evidence="17">DSM 18391 / NRRL B-41598 / KBS 63</strain>
    </source>
</reference>
<dbReference type="RefSeq" id="WP_014787743.1">
    <property type="nucleotide sequence ID" value="NC_018014.1"/>
</dbReference>
<dbReference type="Gene3D" id="1.10.1670.10">
    <property type="entry name" value="Helix-hairpin-Helix base-excision DNA repair enzymes (C-terminal)"/>
    <property type="match status" value="1"/>
</dbReference>
<evidence type="ECO:0000256" key="3">
    <source>
        <dbReference type="ARBA" id="ARBA00002933"/>
    </source>
</evidence>
<evidence type="ECO:0000256" key="11">
    <source>
        <dbReference type="ARBA" id="ARBA00023004"/>
    </source>
</evidence>
<keyword evidence="7" id="KW-0004">4Fe-4S</keyword>
<dbReference type="HOGENOM" id="CLU_012862_0_2_0"/>
<comment type="cofactor">
    <cofactor evidence="2">
        <name>[4Fe-4S] cluster</name>
        <dbReference type="ChEBI" id="CHEBI:49883"/>
    </cofactor>
</comment>
<comment type="similarity">
    <text evidence="4">Belongs to the Nth/MutY family.</text>
</comment>
<dbReference type="EMBL" id="CP003379">
    <property type="protein sequence ID" value="AFL90483.1"/>
    <property type="molecule type" value="Genomic_DNA"/>
</dbReference>
<gene>
    <name evidence="16" type="ordered locus">Terro_4286</name>
</gene>
<comment type="function">
    <text evidence="3">Adenine glycosylase active on G-A mispairs. MutY also corrects error-prone DNA synthesis past GO lesions which are due to the oxidatively damaged form of guanine: 7,8-dihydro-8-oxoguanine (8-oxo-dGTP).</text>
</comment>
<accession>I3ZML5</accession>
<keyword evidence="10 16" id="KW-0378">Hydrolase</keyword>
<feature type="domain" description="HhH-GPD" evidence="15">
    <location>
        <begin position="56"/>
        <end position="206"/>
    </location>
</feature>
<dbReference type="AlphaFoldDB" id="I3ZML5"/>
<evidence type="ECO:0000256" key="9">
    <source>
        <dbReference type="ARBA" id="ARBA00022763"/>
    </source>
</evidence>
<evidence type="ECO:0000256" key="10">
    <source>
        <dbReference type="ARBA" id="ARBA00022801"/>
    </source>
</evidence>
<dbReference type="InterPro" id="IPR003265">
    <property type="entry name" value="HhH-GPD_domain"/>
</dbReference>
<evidence type="ECO:0000256" key="13">
    <source>
        <dbReference type="ARBA" id="ARBA00023204"/>
    </source>
</evidence>
<evidence type="ECO:0000256" key="4">
    <source>
        <dbReference type="ARBA" id="ARBA00008343"/>
    </source>
</evidence>
<dbReference type="KEGG" id="trs:Terro_4286"/>
<dbReference type="GO" id="GO:0051539">
    <property type="term" value="F:4 iron, 4 sulfur cluster binding"/>
    <property type="evidence" value="ECO:0007669"/>
    <property type="project" value="UniProtKB-KW"/>
</dbReference>
<evidence type="ECO:0000313" key="17">
    <source>
        <dbReference type="Proteomes" id="UP000006056"/>
    </source>
</evidence>
<dbReference type="SMART" id="SM00525">
    <property type="entry name" value="FES"/>
    <property type="match status" value="1"/>
</dbReference>
<evidence type="ECO:0000259" key="15">
    <source>
        <dbReference type="SMART" id="SM00478"/>
    </source>
</evidence>
<keyword evidence="8" id="KW-0479">Metal-binding</keyword>
<keyword evidence="9" id="KW-0227">DNA damage</keyword>
<dbReference type="FunFam" id="1.10.340.30:FF:000002">
    <property type="entry name" value="Adenine DNA glycosylase"/>
    <property type="match status" value="1"/>
</dbReference>
<keyword evidence="13" id="KW-0234">DNA repair</keyword>
<evidence type="ECO:0000256" key="12">
    <source>
        <dbReference type="ARBA" id="ARBA00023014"/>
    </source>
</evidence>
<keyword evidence="14 16" id="KW-0326">Glycosidase</keyword>
<evidence type="ECO:0000256" key="14">
    <source>
        <dbReference type="ARBA" id="ARBA00023295"/>
    </source>
</evidence>
<keyword evidence="12" id="KW-0411">Iron-sulfur</keyword>
<dbReference type="GO" id="GO:0000701">
    <property type="term" value="F:purine-specific mismatch base pair DNA N-glycosylase activity"/>
    <property type="evidence" value="ECO:0007669"/>
    <property type="project" value="UniProtKB-EC"/>
</dbReference>
<comment type="catalytic activity">
    <reaction evidence="1">
        <text>Hydrolyzes free adenine bases from 7,8-dihydro-8-oxoguanine:adenine mismatched double-stranded DNA, leaving an apurinic site.</text>
        <dbReference type="EC" id="3.2.2.31"/>
    </reaction>
</comment>
<name>I3ZML5_TERRK</name>
<evidence type="ECO:0000256" key="8">
    <source>
        <dbReference type="ARBA" id="ARBA00022723"/>
    </source>
</evidence>
<keyword evidence="11" id="KW-0408">Iron</keyword>
<dbReference type="GO" id="GO:0032357">
    <property type="term" value="F:oxidized purine DNA binding"/>
    <property type="evidence" value="ECO:0007669"/>
    <property type="project" value="TreeGrafter"/>
</dbReference>
<dbReference type="GO" id="GO:0006298">
    <property type="term" value="P:mismatch repair"/>
    <property type="evidence" value="ECO:0007669"/>
    <property type="project" value="TreeGrafter"/>
</dbReference>
<dbReference type="InterPro" id="IPR023170">
    <property type="entry name" value="HhH_base_excis_C"/>
</dbReference>
<proteinExistence type="inferred from homology"/>
<dbReference type="Proteomes" id="UP000006056">
    <property type="component" value="Chromosome"/>
</dbReference>
<keyword evidence="17" id="KW-1185">Reference proteome</keyword>
<dbReference type="PANTHER" id="PTHR42944">
    <property type="entry name" value="ADENINE DNA GLYCOSYLASE"/>
    <property type="match status" value="1"/>
</dbReference>
<dbReference type="GO" id="GO:0034039">
    <property type="term" value="F:8-oxo-7,8-dihydroguanine DNA N-glycosylase activity"/>
    <property type="evidence" value="ECO:0007669"/>
    <property type="project" value="TreeGrafter"/>
</dbReference>
<protein>
    <recommendedName>
        <fullName evidence="6">Adenine DNA glycosylase</fullName>
        <ecNumber evidence="5">3.2.2.31</ecNumber>
    </recommendedName>
</protein>
<dbReference type="PANTHER" id="PTHR42944:SF1">
    <property type="entry name" value="ADENINE DNA GLYCOSYLASE"/>
    <property type="match status" value="1"/>
</dbReference>
<dbReference type="GO" id="GO:0006284">
    <property type="term" value="P:base-excision repair"/>
    <property type="evidence" value="ECO:0007669"/>
    <property type="project" value="InterPro"/>
</dbReference>
<dbReference type="SMART" id="SM00478">
    <property type="entry name" value="ENDO3c"/>
    <property type="match status" value="1"/>
</dbReference>
<dbReference type="InterPro" id="IPR011257">
    <property type="entry name" value="DNA_glycosylase"/>
</dbReference>
<evidence type="ECO:0000256" key="1">
    <source>
        <dbReference type="ARBA" id="ARBA00000843"/>
    </source>
</evidence>
<dbReference type="EC" id="3.2.2.31" evidence="5"/>
<organism evidence="16 17">
    <name type="scientific">Terriglobus roseus (strain DSM 18391 / NRRL B-41598 / KBS 63)</name>
    <dbReference type="NCBI Taxonomy" id="926566"/>
    <lineage>
        <taxon>Bacteria</taxon>
        <taxon>Pseudomonadati</taxon>
        <taxon>Acidobacteriota</taxon>
        <taxon>Terriglobia</taxon>
        <taxon>Terriglobales</taxon>
        <taxon>Acidobacteriaceae</taxon>
        <taxon>Terriglobus</taxon>
    </lineage>
</organism>
<dbReference type="Pfam" id="PF00730">
    <property type="entry name" value="HhH-GPD"/>
    <property type="match status" value="1"/>
</dbReference>
<dbReference type="OrthoDB" id="9802365at2"/>
<dbReference type="eggNOG" id="COG1194">
    <property type="taxonomic scope" value="Bacteria"/>
</dbReference>
<evidence type="ECO:0000256" key="2">
    <source>
        <dbReference type="ARBA" id="ARBA00001966"/>
    </source>
</evidence>
<dbReference type="Gene3D" id="1.10.340.30">
    <property type="entry name" value="Hypothetical protein, domain 2"/>
    <property type="match status" value="1"/>
</dbReference>
<dbReference type="InterPro" id="IPR015797">
    <property type="entry name" value="NUDIX_hydrolase-like_dom_sf"/>
</dbReference>
<evidence type="ECO:0000256" key="5">
    <source>
        <dbReference type="ARBA" id="ARBA00012045"/>
    </source>
</evidence>
<dbReference type="PATRIC" id="fig|926566.3.peg.4229"/>
<dbReference type="InterPro" id="IPR044298">
    <property type="entry name" value="MIG/MutY"/>
</dbReference>
<dbReference type="GO" id="GO:0046872">
    <property type="term" value="F:metal ion binding"/>
    <property type="evidence" value="ECO:0007669"/>
    <property type="project" value="UniProtKB-KW"/>
</dbReference>
<dbReference type="STRING" id="926566.Terro_4286"/>
<dbReference type="SUPFAM" id="SSF48150">
    <property type="entry name" value="DNA-glycosylase"/>
    <property type="match status" value="1"/>
</dbReference>
<evidence type="ECO:0000256" key="6">
    <source>
        <dbReference type="ARBA" id="ARBA00022023"/>
    </source>
</evidence>
<dbReference type="CDD" id="cd00056">
    <property type="entry name" value="ENDO3c"/>
    <property type="match status" value="1"/>
</dbReference>
<dbReference type="InterPro" id="IPR003651">
    <property type="entry name" value="Endonuclease3_FeS-loop_motif"/>
</dbReference>
<dbReference type="GO" id="GO:0035485">
    <property type="term" value="F:adenine/guanine mispair binding"/>
    <property type="evidence" value="ECO:0007669"/>
    <property type="project" value="TreeGrafter"/>
</dbReference>
<dbReference type="SUPFAM" id="SSF55811">
    <property type="entry name" value="Nudix"/>
    <property type="match status" value="1"/>
</dbReference>
<sequence length="387" mass="42745">MNCLRSPTTRAPKPGLTRQQCEAFTQNLRAWYRVHARVLPWRGVRDPYRTWISEIMLQQTRVNAVIDHYARFMTRFPTVVSLALAPEEEVLALWSGLGYYRRARMLHRTAKLLVEEHGGVLPSTAVELRRLPGIGAYTSAAIASIAFGEPVAVVDGNVERVLLRVTGRPETPGAAAAEFINVTAQALVPKTNAGDHNQAMMELGATVCLPRGPMCDQCPVYDECRTRGEHTTTPRTPMRSQRVRYALTTRKAEDGLAVEVLLQRRPAEASLMAGMLELPQLEHAGEADGALVLTEEPVLRVRHAIVGTNYYVEVMGVPQRRVAAKLALRADSMEWVLTSELANQPITGLTRKVLQRLRLMKSTVAVGKQEMPLLIGRGGKATTGDEA</sequence>
<evidence type="ECO:0000313" key="16">
    <source>
        <dbReference type="EMBL" id="AFL90483.1"/>
    </source>
</evidence>
<evidence type="ECO:0000256" key="7">
    <source>
        <dbReference type="ARBA" id="ARBA00022485"/>
    </source>
</evidence>